<reference evidence="1 2" key="1">
    <citation type="journal article" date="2020" name="Mol. Biol. Evol.">
        <title>Distinct Expression and Methylation Patterns for Genes with Different Fates following a Single Whole-Genome Duplication in Flowering Plants.</title>
        <authorList>
            <person name="Shi T."/>
            <person name="Rahmani R.S."/>
            <person name="Gugger P.F."/>
            <person name="Wang M."/>
            <person name="Li H."/>
            <person name="Zhang Y."/>
            <person name="Li Z."/>
            <person name="Wang Q."/>
            <person name="Van de Peer Y."/>
            <person name="Marchal K."/>
            <person name="Chen J."/>
        </authorList>
    </citation>
    <scope>NUCLEOTIDE SEQUENCE [LARGE SCALE GENOMIC DNA]</scope>
    <source>
        <tissue evidence="1">Leaf</tissue>
    </source>
</reference>
<sequence>MKQTPFGHGLTGIGSAIEVTGGGIGFRYLRLIGLVVSLLRDILCVSVALMQAPESPTLRRSSLVDLLISLAPRLNQLQYPNAVSFRRGTAVSDRSCSCSEKSVCSGWIQEEKFVDELLSTSLGSL</sequence>
<comment type="caution">
    <text evidence="1">The sequence shown here is derived from an EMBL/GenBank/DDBJ whole genome shotgun (WGS) entry which is preliminary data.</text>
</comment>
<evidence type="ECO:0000313" key="2">
    <source>
        <dbReference type="Proteomes" id="UP000607653"/>
    </source>
</evidence>
<organism evidence="1 2">
    <name type="scientific">Nelumbo nucifera</name>
    <name type="common">Sacred lotus</name>
    <dbReference type="NCBI Taxonomy" id="4432"/>
    <lineage>
        <taxon>Eukaryota</taxon>
        <taxon>Viridiplantae</taxon>
        <taxon>Streptophyta</taxon>
        <taxon>Embryophyta</taxon>
        <taxon>Tracheophyta</taxon>
        <taxon>Spermatophyta</taxon>
        <taxon>Magnoliopsida</taxon>
        <taxon>Proteales</taxon>
        <taxon>Nelumbonaceae</taxon>
        <taxon>Nelumbo</taxon>
    </lineage>
</organism>
<keyword evidence="2" id="KW-1185">Reference proteome</keyword>
<accession>A0A822ZMI5</accession>
<dbReference type="EMBL" id="DUZY01000007">
    <property type="protein sequence ID" value="DAD44731.1"/>
    <property type="molecule type" value="Genomic_DNA"/>
</dbReference>
<evidence type="ECO:0000313" key="1">
    <source>
        <dbReference type="EMBL" id="DAD44731.1"/>
    </source>
</evidence>
<proteinExistence type="predicted"/>
<name>A0A822ZMI5_NELNU</name>
<protein>
    <submittedName>
        <fullName evidence="1">Uncharacterized protein</fullName>
    </submittedName>
</protein>
<dbReference type="AlphaFoldDB" id="A0A822ZMI5"/>
<dbReference type="Proteomes" id="UP000607653">
    <property type="component" value="Unassembled WGS sequence"/>
</dbReference>
<gene>
    <name evidence="1" type="ORF">HUJ06_002961</name>
</gene>